<keyword evidence="3 6" id="KW-0812">Transmembrane</keyword>
<evidence type="ECO:0000256" key="4">
    <source>
        <dbReference type="ARBA" id="ARBA00022989"/>
    </source>
</evidence>
<dbReference type="AlphaFoldDB" id="A0A2M9FWG4"/>
<evidence type="ECO:0000313" key="9">
    <source>
        <dbReference type="Proteomes" id="UP000229498"/>
    </source>
</evidence>
<comment type="subcellular location">
    <subcellularLocation>
        <location evidence="1">Cell membrane</location>
        <topology evidence="1">Multi-pass membrane protein</topology>
    </subcellularLocation>
</comment>
<keyword evidence="4 6" id="KW-1133">Transmembrane helix</keyword>
<name>A0A2M9FWG4_9PROT</name>
<evidence type="ECO:0000256" key="6">
    <source>
        <dbReference type="SAM" id="Phobius"/>
    </source>
</evidence>
<feature type="domain" description="VTT" evidence="7">
    <location>
        <begin position="30"/>
        <end position="160"/>
    </location>
</feature>
<evidence type="ECO:0000259" key="7">
    <source>
        <dbReference type="Pfam" id="PF09335"/>
    </source>
</evidence>
<dbReference type="Proteomes" id="UP000229498">
    <property type="component" value="Unassembled WGS sequence"/>
</dbReference>
<dbReference type="InterPro" id="IPR051311">
    <property type="entry name" value="DedA_domain"/>
</dbReference>
<feature type="transmembrane region" description="Helical" evidence="6">
    <location>
        <begin position="141"/>
        <end position="161"/>
    </location>
</feature>
<dbReference type="EMBL" id="PHIG01000054">
    <property type="protein sequence ID" value="PJK27794.1"/>
    <property type="molecule type" value="Genomic_DNA"/>
</dbReference>
<proteinExistence type="predicted"/>
<feature type="transmembrane region" description="Helical" evidence="6">
    <location>
        <begin position="12"/>
        <end position="30"/>
    </location>
</feature>
<dbReference type="GO" id="GO:0005886">
    <property type="term" value="C:plasma membrane"/>
    <property type="evidence" value="ECO:0007669"/>
    <property type="project" value="UniProtKB-SubCell"/>
</dbReference>
<dbReference type="Pfam" id="PF09335">
    <property type="entry name" value="VTT_dom"/>
    <property type="match status" value="1"/>
</dbReference>
<dbReference type="PANTHER" id="PTHR42709">
    <property type="entry name" value="ALKALINE PHOSPHATASE LIKE PROTEIN"/>
    <property type="match status" value="1"/>
</dbReference>
<evidence type="ECO:0000256" key="2">
    <source>
        <dbReference type="ARBA" id="ARBA00022475"/>
    </source>
</evidence>
<evidence type="ECO:0000256" key="1">
    <source>
        <dbReference type="ARBA" id="ARBA00004651"/>
    </source>
</evidence>
<comment type="caution">
    <text evidence="8">The sequence shown here is derived from an EMBL/GenBank/DDBJ whole genome shotgun (WGS) entry which is preliminary data.</text>
</comment>
<organism evidence="8 9">
    <name type="scientific">Minwuia thermotolerans</name>
    <dbReference type="NCBI Taxonomy" id="2056226"/>
    <lineage>
        <taxon>Bacteria</taxon>
        <taxon>Pseudomonadati</taxon>
        <taxon>Pseudomonadota</taxon>
        <taxon>Alphaproteobacteria</taxon>
        <taxon>Minwuiales</taxon>
        <taxon>Minwuiaceae</taxon>
        <taxon>Minwuia</taxon>
    </lineage>
</organism>
<sequence>MFDWITGVIEQGGYPGIAFLMFAENVFPPIPSELIMPLAGFSAARGELDIVLATLAGSAGSLLGALFWYGIGRWLGEHERLKRFAEGHGRWLTLTPKEIDRARDWFERHGGKAVFLGRLVPAVRTFISVPAGVARMSLARVTLYSALGTVIWTALLSGAGFLLEDQYQRVAGWANPVSNAVVALLVIWYLYRVITFRKGG</sequence>
<keyword evidence="9" id="KW-1185">Reference proteome</keyword>
<dbReference type="PANTHER" id="PTHR42709:SF6">
    <property type="entry name" value="UNDECAPRENYL PHOSPHATE TRANSPORTER A"/>
    <property type="match status" value="1"/>
</dbReference>
<accession>A0A2M9FWG4</accession>
<keyword evidence="5 6" id="KW-0472">Membrane</keyword>
<gene>
    <name evidence="8" type="ORF">CVT23_20150</name>
</gene>
<evidence type="ECO:0000313" key="8">
    <source>
        <dbReference type="EMBL" id="PJK27794.1"/>
    </source>
</evidence>
<feature type="transmembrane region" description="Helical" evidence="6">
    <location>
        <begin position="50"/>
        <end position="71"/>
    </location>
</feature>
<dbReference type="InterPro" id="IPR032816">
    <property type="entry name" value="VTT_dom"/>
</dbReference>
<dbReference type="OrthoDB" id="9813426at2"/>
<protein>
    <submittedName>
        <fullName evidence="8">DedA family protein</fullName>
    </submittedName>
</protein>
<reference evidence="8 9" key="1">
    <citation type="submission" date="2017-11" db="EMBL/GenBank/DDBJ databases">
        <title>Draft genome sequence of Rhizobiales bacterium SY3-13.</title>
        <authorList>
            <person name="Sun C."/>
        </authorList>
    </citation>
    <scope>NUCLEOTIDE SEQUENCE [LARGE SCALE GENOMIC DNA]</scope>
    <source>
        <strain evidence="8 9">SY3-13</strain>
    </source>
</reference>
<keyword evidence="2" id="KW-1003">Cell membrane</keyword>
<feature type="transmembrane region" description="Helical" evidence="6">
    <location>
        <begin position="173"/>
        <end position="191"/>
    </location>
</feature>
<evidence type="ECO:0000256" key="5">
    <source>
        <dbReference type="ARBA" id="ARBA00023136"/>
    </source>
</evidence>
<evidence type="ECO:0000256" key="3">
    <source>
        <dbReference type="ARBA" id="ARBA00022692"/>
    </source>
</evidence>